<keyword evidence="1" id="KW-0732">Signal</keyword>
<feature type="domain" description="ASPIC/UnbV" evidence="4">
    <location>
        <begin position="768"/>
        <end position="836"/>
    </location>
</feature>
<dbReference type="PROSITE" id="PS50005">
    <property type="entry name" value="TPR"/>
    <property type="match status" value="2"/>
</dbReference>
<gene>
    <name evidence="5" type="ORF">Poly30_31300</name>
</gene>
<dbReference type="SUPFAM" id="SSF69318">
    <property type="entry name" value="Integrin alpha N-terminal domain"/>
    <property type="match status" value="1"/>
</dbReference>
<dbReference type="PANTHER" id="PTHR16026">
    <property type="entry name" value="CARTILAGE ACIDIC PROTEIN 1"/>
    <property type="match status" value="1"/>
</dbReference>
<dbReference type="InterPro" id="IPR027039">
    <property type="entry name" value="Crtac1"/>
</dbReference>
<feature type="repeat" description="TPR" evidence="2">
    <location>
        <begin position="1085"/>
        <end position="1118"/>
    </location>
</feature>
<sequence>MSRWNHMRTSVGTHRPISSQVPAADGPDRLSPVTTQRSGPRVAFLLLLALGACSDHATPRDPESSTELAIEVPSAPETDLVASEAAATAIERTLAEAFTRPLAGRALEDAAACLVEAGFRGISPELGPEGTAGPLSIRWLQPAAGPSSSTQEFLAALDALNPLSSAERVETELFRFELAPSKDRATAVARLRWAGLAAADHDHPGARVDLTIFAEIEVRKEALGWRLATFLPTTAPRRDYPANALGSGLRLVGPATPLFVDRTASVGLHLGTSAENRKIIQSFIDRHLTLALGGLGVVDFNGDERPDLIATRSGETSLVFLNDGDSGFVPLPLPIEDATDHPAFLLTVDLDGDGLDELVSSQVSRFDGPLAYAGLWTRTAETPGGEPGPWRHLPRAFPLPNAVGMRRLAVQTVAPLDVEGDGDLDLFFAVYGNAASRGEHYNSVEAHDGADNYLLINQGNLTFTEESDARGIHGTGYTYVALSFDADHDGDFDLFEGNDFGPNHLWRNEGGQFVDDETMGLGGVSAYTMGAALADLEADGAWDLYVSNMSSEEGMRMVPHAADLSDHMRSRVDTIARGNRFFSQPPASGATEPPPTETLWRERAQTLGVHEGEWAWGCQFVDVDGDGAQEILVTNGFASHQDASLGDWQTYYWRQVLDDAARLERGERTADVNTKVRFQGSFNGHERDRLFVRTGGTDPDRPWVDGGYCLGFDDSHDGRAIAPLDADGDGDLDLAILTLGGLEFRENVSAPVASWVRLRLLDGSGQPALGARVYLTAGEDTLARHVALVEGFQSQVSPDLHISLPDGATAIDRMRIRWVDGHEETLEGIPTGQLVTITRTSSGPAQASMVAAAAVPRWASGALAIPSTWSQELEQTTRALRRTKGGTGPRAVAVRRGATEGSDPSPAATAVIDSDGDVLRWFRGTGDEVAIAAFLELGTAERSAPSILIEHGRFALAESRYRDALAIFGRAVEGRGDLGVTDAPAFEGIARAHVYLGRMDLAETAYRRSVELDPDYALGHFNLAASHAAAGRFEEAIRSLLEVQRLEGNTDRVVGSLVENAGSAGAVELAEEYAAIWMKTHPDDADMLTLIGKVEARAGDLLAARSRFERALQLAPRNQEARDALNLTLQLLSRPRTSQK</sequence>
<dbReference type="InterPro" id="IPR013517">
    <property type="entry name" value="FG-GAP"/>
</dbReference>
<dbReference type="Gene3D" id="1.25.40.10">
    <property type="entry name" value="Tetratricopeptide repeat domain"/>
    <property type="match status" value="1"/>
</dbReference>
<dbReference type="PANTHER" id="PTHR16026:SF0">
    <property type="entry name" value="CARTILAGE ACIDIC PROTEIN 1"/>
    <property type="match status" value="1"/>
</dbReference>
<feature type="region of interest" description="Disordered" evidence="3">
    <location>
        <begin position="1"/>
        <end position="35"/>
    </location>
</feature>
<evidence type="ECO:0000313" key="6">
    <source>
        <dbReference type="Proteomes" id="UP000320390"/>
    </source>
</evidence>
<name>A0A518EU38_9BACT</name>
<proteinExistence type="predicted"/>
<organism evidence="5 6">
    <name type="scientific">Saltatorellus ferox</name>
    <dbReference type="NCBI Taxonomy" id="2528018"/>
    <lineage>
        <taxon>Bacteria</taxon>
        <taxon>Pseudomonadati</taxon>
        <taxon>Planctomycetota</taxon>
        <taxon>Planctomycetia</taxon>
        <taxon>Planctomycetia incertae sedis</taxon>
        <taxon>Saltatorellus</taxon>
    </lineage>
</organism>
<dbReference type="InterPro" id="IPR028994">
    <property type="entry name" value="Integrin_alpha_N"/>
</dbReference>
<dbReference type="InterPro" id="IPR019734">
    <property type="entry name" value="TPR_rpt"/>
</dbReference>
<keyword evidence="6" id="KW-1185">Reference proteome</keyword>
<evidence type="ECO:0000256" key="3">
    <source>
        <dbReference type="SAM" id="MobiDB-lite"/>
    </source>
</evidence>
<dbReference type="InterPro" id="IPR011990">
    <property type="entry name" value="TPR-like_helical_dom_sf"/>
</dbReference>
<dbReference type="Pfam" id="PF13181">
    <property type="entry name" value="TPR_8"/>
    <property type="match status" value="1"/>
</dbReference>
<reference evidence="5 6" key="1">
    <citation type="submission" date="2019-02" db="EMBL/GenBank/DDBJ databases">
        <title>Deep-cultivation of Planctomycetes and their phenomic and genomic characterization uncovers novel biology.</title>
        <authorList>
            <person name="Wiegand S."/>
            <person name="Jogler M."/>
            <person name="Boedeker C."/>
            <person name="Pinto D."/>
            <person name="Vollmers J."/>
            <person name="Rivas-Marin E."/>
            <person name="Kohn T."/>
            <person name="Peeters S.H."/>
            <person name="Heuer A."/>
            <person name="Rast P."/>
            <person name="Oberbeckmann S."/>
            <person name="Bunk B."/>
            <person name="Jeske O."/>
            <person name="Meyerdierks A."/>
            <person name="Storesund J.E."/>
            <person name="Kallscheuer N."/>
            <person name="Luecker S."/>
            <person name="Lage O.M."/>
            <person name="Pohl T."/>
            <person name="Merkel B.J."/>
            <person name="Hornburger P."/>
            <person name="Mueller R.-W."/>
            <person name="Bruemmer F."/>
            <person name="Labrenz M."/>
            <person name="Spormann A.M."/>
            <person name="Op den Camp H."/>
            <person name="Overmann J."/>
            <person name="Amann R."/>
            <person name="Jetten M.S.M."/>
            <person name="Mascher T."/>
            <person name="Medema M.H."/>
            <person name="Devos D.P."/>
            <person name="Kaster A.-K."/>
            <person name="Ovreas L."/>
            <person name="Rohde M."/>
            <person name="Galperin M.Y."/>
            <person name="Jogler C."/>
        </authorList>
    </citation>
    <scope>NUCLEOTIDE SEQUENCE [LARGE SCALE GENOMIC DNA]</scope>
    <source>
        <strain evidence="5 6">Poly30</strain>
    </source>
</reference>
<evidence type="ECO:0000256" key="2">
    <source>
        <dbReference type="PROSITE-ProRule" id="PRU00339"/>
    </source>
</evidence>
<keyword evidence="2" id="KW-0802">TPR repeat</keyword>
<evidence type="ECO:0000256" key="1">
    <source>
        <dbReference type="ARBA" id="ARBA00022729"/>
    </source>
</evidence>
<feature type="repeat" description="TPR" evidence="2">
    <location>
        <begin position="983"/>
        <end position="1016"/>
    </location>
</feature>
<accession>A0A518EU38</accession>
<feature type="region of interest" description="Disordered" evidence="3">
    <location>
        <begin position="883"/>
        <end position="908"/>
    </location>
</feature>
<dbReference type="Proteomes" id="UP000320390">
    <property type="component" value="Chromosome"/>
</dbReference>
<protein>
    <submittedName>
        <fullName evidence="5">ASPIC and UnbV</fullName>
    </submittedName>
</protein>
<dbReference type="SMART" id="SM00028">
    <property type="entry name" value="TPR"/>
    <property type="match status" value="3"/>
</dbReference>
<dbReference type="Pfam" id="PF13517">
    <property type="entry name" value="FG-GAP_3"/>
    <property type="match status" value="1"/>
</dbReference>
<dbReference type="EMBL" id="CP036434">
    <property type="protein sequence ID" value="QDV07603.1"/>
    <property type="molecule type" value="Genomic_DNA"/>
</dbReference>
<dbReference type="AlphaFoldDB" id="A0A518EU38"/>
<evidence type="ECO:0000259" key="4">
    <source>
        <dbReference type="Pfam" id="PF07593"/>
    </source>
</evidence>
<evidence type="ECO:0000313" key="5">
    <source>
        <dbReference type="EMBL" id="QDV07603.1"/>
    </source>
</evidence>
<dbReference type="InterPro" id="IPR011519">
    <property type="entry name" value="UnbV_ASPIC"/>
</dbReference>
<dbReference type="Pfam" id="PF07593">
    <property type="entry name" value="UnbV_ASPIC"/>
    <property type="match status" value="1"/>
</dbReference>
<feature type="compositionally biased region" description="Polar residues" evidence="3">
    <location>
        <begin position="7"/>
        <end position="21"/>
    </location>
</feature>
<dbReference type="SUPFAM" id="SSF48452">
    <property type="entry name" value="TPR-like"/>
    <property type="match status" value="1"/>
</dbReference>